<dbReference type="RefSeq" id="WP_350332383.1">
    <property type="nucleotide sequence ID" value="NZ_CP054719.1"/>
</dbReference>
<dbReference type="Proteomes" id="UP000594001">
    <property type="component" value="Chromosome"/>
</dbReference>
<sequence length="236" mass="23473">MKKYLLTLSSLALAFGVTHAAEGVLAVPCSDDGITSTADTVFGGGSVVEVADPLANMTLDTAEMPVSSWAGGGFPAAESPAVGVESDVLVAAAAAADVPEVSTAEEGAADVSEANADVLAPPAAVEINTSEEGATTHAAEDDAGMAREMTEIVGEVETAEEGAAEVVPVKKKKVRKPDGLRSVAREADSDEESAESADAGTAATVPAADGSESDADGVDGDSSGEREDAPELPNSN</sequence>
<gene>
    <name evidence="3" type="ORF">CPBP_00397</name>
</gene>
<dbReference type="KEGG" id="pbal:CPBP_00397"/>
<protein>
    <submittedName>
        <fullName evidence="3">Uncharacterized protein</fullName>
    </submittedName>
</protein>
<evidence type="ECO:0000313" key="3">
    <source>
        <dbReference type="EMBL" id="QOL19633.1"/>
    </source>
</evidence>
<feature type="compositionally biased region" description="Low complexity" evidence="1">
    <location>
        <begin position="196"/>
        <end position="210"/>
    </location>
</feature>
<reference evidence="3 4" key="1">
    <citation type="submission" date="2020-06" db="EMBL/GenBank/DDBJ databases">
        <title>The endosymbiont of the kinetoplastid Bodo saltans is a Paracaedibacter-like alpha-proteobacterium possessing a putative toxin-antitoxin system.</title>
        <authorList>
            <person name="Midha S."/>
            <person name="Rigden D.J."/>
            <person name="Siozios S."/>
            <person name="Hurst G.D.D."/>
            <person name="Jackson A.P."/>
        </authorList>
    </citation>
    <scope>NUCLEOTIDE SEQUENCE [LARGE SCALE GENOMIC DNA]</scope>
    <source>
        <strain evidence="3">Lake Konstanz</strain>
    </source>
</reference>
<proteinExistence type="predicted"/>
<feature type="chain" id="PRO_5032667835" evidence="2">
    <location>
        <begin position="21"/>
        <end position="236"/>
    </location>
</feature>
<evidence type="ECO:0000256" key="2">
    <source>
        <dbReference type="SAM" id="SignalP"/>
    </source>
</evidence>
<feature type="signal peptide" evidence="2">
    <location>
        <begin position="1"/>
        <end position="20"/>
    </location>
</feature>
<organism evidence="3 4">
    <name type="scientific">Candidatus Bodocaedibacter vickermanii</name>
    <dbReference type="NCBI Taxonomy" id="2741701"/>
    <lineage>
        <taxon>Bacteria</taxon>
        <taxon>Pseudomonadati</taxon>
        <taxon>Pseudomonadota</taxon>
        <taxon>Alphaproteobacteria</taxon>
        <taxon>Holosporales</taxon>
        <taxon>Candidatus Paracaedibacteraceae</taxon>
        <taxon>Candidatus Bodocaedibacter</taxon>
    </lineage>
</organism>
<dbReference type="AlphaFoldDB" id="A0A7L9RSP3"/>
<feature type="compositionally biased region" description="Basic and acidic residues" evidence="1">
    <location>
        <begin position="176"/>
        <end position="187"/>
    </location>
</feature>
<evidence type="ECO:0000256" key="1">
    <source>
        <dbReference type="SAM" id="MobiDB-lite"/>
    </source>
</evidence>
<accession>A0A7L9RSP3</accession>
<feature type="region of interest" description="Disordered" evidence="1">
    <location>
        <begin position="172"/>
        <end position="236"/>
    </location>
</feature>
<keyword evidence="4" id="KW-1185">Reference proteome</keyword>
<name>A0A7L9RSP3_9PROT</name>
<evidence type="ECO:0000313" key="4">
    <source>
        <dbReference type="Proteomes" id="UP000594001"/>
    </source>
</evidence>
<dbReference type="EMBL" id="CP054719">
    <property type="protein sequence ID" value="QOL19633.1"/>
    <property type="molecule type" value="Genomic_DNA"/>
</dbReference>
<keyword evidence="2" id="KW-0732">Signal</keyword>